<feature type="domain" description="Cytochrome oxidase subunit II transmembrane region profile" evidence="19">
    <location>
        <begin position="5"/>
        <end position="95"/>
    </location>
</feature>
<keyword evidence="11 17" id="KW-1133">Transmembrane helix</keyword>
<keyword evidence="14 16" id="KW-0472">Membrane</keyword>
<keyword evidence="13 16" id="KW-0496">Mitochondrion</keyword>
<dbReference type="InterPro" id="IPR036257">
    <property type="entry name" value="Cyt_c_oxidase_su2_TM_sf"/>
</dbReference>
<comment type="subcellular location">
    <subcellularLocation>
        <location evidence="1 16">Mitochondrion inner membrane</location>
        <topology evidence="1 16">Multi-pass membrane protein</topology>
    </subcellularLocation>
</comment>
<evidence type="ECO:0000256" key="9">
    <source>
        <dbReference type="ARBA" id="ARBA00022967"/>
    </source>
</evidence>
<comment type="function">
    <text evidence="16">Component of the cytochrome c oxidase, the last enzyme in the mitochondrial electron transport chain which drives oxidative phosphorylation. The respiratory chain contains 3 multisubunit complexes succinate dehydrogenase (complex II, CII), ubiquinol-cytochrome c oxidoreductase (cytochrome b-c1 complex, complex III, CIII) and cytochrome c oxidase (complex IV, CIV), that cooperate to transfer electrons derived from NADH and succinate to molecular oxygen, creating an electrochemical gradient over the inner membrane that drives transmembrane transport and the ATP synthase. Cytochrome c oxidase is the component of the respiratory chain that catalyzes the reduction of oxygen to water. Electrons originating from reduced cytochrome c in the intermembrane space (IMS) are transferred via the dinuclear copper A center (CU(A)) of subunit 2 and heme A of subunit 1 to the active site in subunit 1, a binuclear center (BNC) formed by heme A3 and copper B (CU(B)). The BNC reduces molecular oxygen to 2 water molecules using 4 electrons from cytochrome c in the IMS and 4 protons from the mitochondrial matrix.</text>
</comment>
<accession>C0SSR6</accession>
<organism evidence="20">
    <name type="scientific">Icerya aegyptiaca</name>
    <dbReference type="NCBI Taxonomy" id="479563"/>
    <lineage>
        <taxon>Eukaryota</taxon>
        <taxon>Metazoa</taxon>
        <taxon>Ecdysozoa</taxon>
        <taxon>Arthropoda</taxon>
        <taxon>Hexapoda</taxon>
        <taxon>Insecta</taxon>
        <taxon>Pterygota</taxon>
        <taxon>Neoptera</taxon>
        <taxon>Paraneoptera</taxon>
        <taxon>Hemiptera</taxon>
        <taxon>Sternorrhyncha</taxon>
        <taxon>Coccoidea</taxon>
        <taxon>Monophlebidae</taxon>
        <taxon>Icerya</taxon>
    </lineage>
</organism>
<dbReference type="GO" id="GO:0042773">
    <property type="term" value="P:ATP synthesis coupled electron transport"/>
    <property type="evidence" value="ECO:0007669"/>
    <property type="project" value="TreeGrafter"/>
</dbReference>
<evidence type="ECO:0000259" key="19">
    <source>
        <dbReference type="PROSITE" id="PS50999"/>
    </source>
</evidence>
<evidence type="ECO:0000256" key="10">
    <source>
        <dbReference type="ARBA" id="ARBA00022982"/>
    </source>
</evidence>
<keyword evidence="16" id="KW-0479">Metal-binding</keyword>
<dbReference type="Gene3D" id="2.60.40.420">
    <property type="entry name" value="Cupredoxins - blue copper proteins"/>
    <property type="match status" value="1"/>
</dbReference>
<evidence type="ECO:0000313" key="20">
    <source>
        <dbReference type="EMBL" id="BAH47492.1"/>
    </source>
</evidence>
<evidence type="ECO:0000256" key="13">
    <source>
        <dbReference type="ARBA" id="ARBA00023128"/>
    </source>
</evidence>
<evidence type="ECO:0000256" key="17">
    <source>
        <dbReference type="SAM" id="Phobius"/>
    </source>
</evidence>
<evidence type="ECO:0000256" key="15">
    <source>
        <dbReference type="ARBA" id="ARBA00049512"/>
    </source>
</evidence>
<dbReference type="GO" id="GO:0005507">
    <property type="term" value="F:copper ion binding"/>
    <property type="evidence" value="ECO:0007669"/>
    <property type="project" value="InterPro"/>
</dbReference>
<dbReference type="PROSITE" id="PS50857">
    <property type="entry name" value="COX2_CUA"/>
    <property type="match status" value="1"/>
</dbReference>
<dbReference type="InterPro" id="IPR002429">
    <property type="entry name" value="CcO_II-like_C"/>
</dbReference>
<keyword evidence="5 16" id="KW-0679">Respiratory chain</keyword>
<dbReference type="SUPFAM" id="SSF81464">
    <property type="entry name" value="Cytochrome c oxidase subunit II-like, transmembrane region"/>
    <property type="match status" value="1"/>
</dbReference>
<evidence type="ECO:0000256" key="4">
    <source>
        <dbReference type="ARBA" id="ARBA00022448"/>
    </source>
</evidence>
<dbReference type="InterPro" id="IPR045187">
    <property type="entry name" value="CcO_II"/>
</dbReference>
<comment type="similarity">
    <text evidence="2 16">Belongs to the cytochrome c oxidase subunit 2 family.</text>
</comment>
<feature type="domain" description="Cytochrome oxidase subunit II copper A binding" evidence="18">
    <location>
        <begin position="97"/>
        <end position="194"/>
    </location>
</feature>
<dbReference type="InterPro" id="IPR011759">
    <property type="entry name" value="Cyt_c_oxidase_su2_TM_dom"/>
</dbReference>
<keyword evidence="4 16" id="KW-0813">Transport</keyword>
<evidence type="ECO:0000256" key="2">
    <source>
        <dbReference type="ARBA" id="ARBA00007866"/>
    </source>
</evidence>
<dbReference type="SUPFAM" id="SSF49503">
    <property type="entry name" value="Cupredoxins"/>
    <property type="match status" value="1"/>
</dbReference>
<dbReference type="Gene3D" id="1.10.287.90">
    <property type="match status" value="1"/>
</dbReference>
<keyword evidence="12 16" id="KW-0186">Copper</keyword>
<evidence type="ECO:0000256" key="3">
    <source>
        <dbReference type="ARBA" id="ARBA00015946"/>
    </source>
</evidence>
<comment type="cofactor">
    <cofactor evidence="16">
        <name>Cu cation</name>
        <dbReference type="ChEBI" id="CHEBI:23378"/>
    </cofactor>
    <text evidence="16">Binds a copper A center.</text>
</comment>
<feature type="non-terminal residue" evidence="20">
    <location>
        <position position="194"/>
    </location>
</feature>
<dbReference type="GO" id="GO:0004129">
    <property type="term" value="F:cytochrome-c oxidase activity"/>
    <property type="evidence" value="ECO:0007669"/>
    <property type="project" value="UniProtKB-EC"/>
</dbReference>
<name>C0SSR6_9HEMI</name>
<gene>
    <name evidence="20" type="primary">COX2</name>
</gene>
<keyword evidence="10 16" id="KW-0249">Electron transport</keyword>
<comment type="catalytic activity">
    <reaction evidence="15">
        <text>4 Fe(II)-[cytochrome c] + O2 + 8 H(+)(in) = 4 Fe(III)-[cytochrome c] + 2 H2O + 4 H(+)(out)</text>
        <dbReference type="Rhea" id="RHEA:11436"/>
        <dbReference type="Rhea" id="RHEA-COMP:10350"/>
        <dbReference type="Rhea" id="RHEA-COMP:14399"/>
        <dbReference type="ChEBI" id="CHEBI:15377"/>
        <dbReference type="ChEBI" id="CHEBI:15378"/>
        <dbReference type="ChEBI" id="CHEBI:15379"/>
        <dbReference type="ChEBI" id="CHEBI:29033"/>
        <dbReference type="ChEBI" id="CHEBI:29034"/>
        <dbReference type="EC" id="7.1.1.9"/>
    </reaction>
    <physiologicalReaction direction="left-to-right" evidence="15">
        <dbReference type="Rhea" id="RHEA:11437"/>
    </physiologicalReaction>
</comment>
<keyword evidence="6 16" id="KW-0812">Transmembrane</keyword>
<dbReference type="InterPro" id="IPR008972">
    <property type="entry name" value="Cupredoxin"/>
</dbReference>
<dbReference type="PANTHER" id="PTHR22888:SF9">
    <property type="entry name" value="CYTOCHROME C OXIDASE SUBUNIT 2"/>
    <property type="match status" value="1"/>
</dbReference>
<evidence type="ECO:0000256" key="5">
    <source>
        <dbReference type="ARBA" id="ARBA00022660"/>
    </source>
</evidence>
<dbReference type="EMBL" id="AB439512">
    <property type="protein sequence ID" value="BAH47492.1"/>
    <property type="molecule type" value="Genomic_DNA"/>
</dbReference>
<dbReference type="Pfam" id="PF02790">
    <property type="entry name" value="COX2_TM"/>
    <property type="match status" value="1"/>
</dbReference>
<dbReference type="Pfam" id="PF00116">
    <property type="entry name" value="COX2"/>
    <property type="match status" value="1"/>
</dbReference>
<sequence>MILLKMEKMMIQFQDPNSIQMFKMNLLYDNLMMMMILISSSSMYNTILIMMNKMTNKKMIENNMLEFIWTTIPMLMIMKMAMMSMKTLYLNEDMLKTPTINIKTMGNQWFWSYEYNNMKKMSFNSYITMKNNFDMFLLETDNHLIIPFNYPLNIMISSSDVIHSWSIPSMNIKIDAIPNFINSQMILPMKPSIM</sequence>
<dbReference type="PROSITE" id="PS50999">
    <property type="entry name" value="COX2_TM"/>
    <property type="match status" value="1"/>
</dbReference>
<protein>
    <recommendedName>
        <fullName evidence="3 16">Cytochrome c oxidase subunit 2</fullName>
    </recommendedName>
</protein>
<proteinExistence type="inferred from homology"/>
<evidence type="ECO:0000256" key="7">
    <source>
        <dbReference type="ARBA" id="ARBA00022792"/>
    </source>
</evidence>
<evidence type="ECO:0000256" key="12">
    <source>
        <dbReference type="ARBA" id="ARBA00023008"/>
    </source>
</evidence>
<dbReference type="AlphaFoldDB" id="C0SSR6"/>
<keyword evidence="7 16" id="KW-0999">Mitochondrion inner membrane</keyword>
<evidence type="ECO:0000256" key="11">
    <source>
        <dbReference type="ARBA" id="ARBA00022989"/>
    </source>
</evidence>
<evidence type="ECO:0000256" key="8">
    <source>
        <dbReference type="ARBA" id="ARBA00022842"/>
    </source>
</evidence>
<evidence type="ECO:0000256" key="1">
    <source>
        <dbReference type="ARBA" id="ARBA00004448"/>
    </source>
</evidence>
<feature type="transmembrane region" description="Helical" evidence="17">
    <location>
        <begin position="67"/>
        <end position="89"/>
    </location>
</feature>
<dbReference type="PANTHER" id="PTHR22888">
    <property type="entry name" value="CYTOCHROME C OXIDASE, SUBUNIT II"/>
    <property type="match status" value="1"/>
</dbReference>
<evidence type="ECO:0000256" key="6">
    <source>
        <dbReference type="ARBA" id="ARBA00022692"/>
    </source>
</evidence>
<keyword evidence="8" id="KW-0460">Magnesium</keyword>
<dbReference type="GO" id="GO:0005743">
    <property type="term" value="C:mitochondrial inner membrane"/>
    <property type="evidence" value="ECO:0007669"/>
    <property type="project" value="UniProtKB-SubCell"/>
</dbReference>
<dbReference type="PRINTS" id="PR01166">
    <property type="entry name" value="CYCOXIDASEII"/>
</dbReference>
<feature type="transmembrane region" description="Helical" evidence="17">
    <location>
        <begin position="26"/>
        <end position="47"/>
    </location>
</feature>
<evidence type="ECO:0000256" key="16">
    <source>
        <dbReference type="RuleBase" id="RU000457"/>
    </source>
</evidence>
<evidence type="ECO:0000256" key="14">
    <source>
        <dbReference type="ARBA" id="ARBA00023136"/>
    </source>
</evidence>
<evidence type="ECO:0000259" key="18">
    <source>
        <dbReference type="PROSITE" id="PS50857"/>
    </source>
</evidence>
<reference evidence="20" key="1">
    <citation type="journal article" date="2009" name="Genes Genet. Syst.">
        <title>Mitochondrial phylogeny certified PGL (Paternal Genome Loss) is of single origin and haplodiploidy sensu stricto (arrhenotoky) did not evolve from PGL in the scale insects (Hemiptera: Coccoidea).</title>
        <authorList>
            <person name="Yokogawa T."/>
            <person name="Yahara T."/>
        </authorList>
    </citation>
    <scope>NUCLEOTIDE SEQUENCE</scope>
</reference>
<geneLocation type="mitochondrion" evidence="20"/>
<keyword evidence="9" id="KW-1278">Translocase</keyword>